<name>A0AAN4VUD0_9BACT</name>
<comment type="caution">
    <text evidence="5">The sequence shown here is derived from an EMBL/GenBank/DDBJ whole genome shotgun (WGS) entry which is preliminary data.</text>
</comment>
<organism evidence="5 6">
    <name type="scientific">Persicobacter diffluens</name>
    <dbReference type="NCBI Taxonomy" id="981"/>
    <lineage>
        <taxon>Bacteria</taxon>
        <taxon>Pseudomonadati</taxon>
        <taxon>Bacteroidota</taxon>
        <taxon>Cytophagia</taxon>
        <taxon>Cytophagales</taxon>
        <taxon>Persicobacteraceae</taxon>
        <taxon>Persicobacter</taxon>
    </lineage>
</organism>
<sequence length="396" mass="45016">MIRFLKIVILIVIIFTFNISLAQDLADNQVDSVEQESKKDKNLKFSILGGPGYTPDFGALIGGSALFTFKTDPTDSLINRSNVPVGFAWLFNGGFNAIVRPQLFFNEDKFRIFGQFYIKDNQENYYGVGFETNKERPRGEATTQYAATAYQFNPIFLFRLGASDFFLGPQVDITSTRIRDPAELMVEDPYYIAAGGTAEGDRIFNSGLGFQLSYDTRDFPANAYSGVYFIASAVFYEKFFGSDYSFQSYQLEYRQYKALPFLGERRNLAWTVSSNTSTGNVPWTDMSKVGSPFDLRGYYLGQFRDKTTSYAILEYRHMLNFDHKTWAGRFFSKFGFAAWCGVGAVGPNPFDVEGWLPNYGAGLRIEVQPRMNFRMDIGKDPINNQTLLYFNMTEAF</sequence>
<dbReference type="Pfam" id="PF01103">
    <property type="entry name" value="Omp85"/>
    <property type="match status" value="1"/>
</dbReference>
<feature type="chain" id="PRO_5042965456" description="Bacterial surface antigen (D15) domain-containing protein" evidence="3">
    <location>
        <begin position="23"/>
        <end position="396"/>
    </location>
</feature>
<evidence type="ECO:0000259" key="4">
    <source>
        <dbReference type="Pfam" id="PF01103"/>
    </source>
</evidence>
<keyword evidence="6" id="KW-1185">Reference proteome</keyword>
<evidence type="ECO:0000313" key="6">
    <source>
        <dbReference type="Proteomes" id="UP001310022"/>
    </source>
</evidence>
<dbReference type="AlphaFoldDB" id="A0AAN4VUD0"/>
<proteinExistence type="predicted"/>
<dbReference type="Gene3D" id="2.40.160.50">
    <property type="entry name" value="membrane protein fhac: a member of the omp85/tpsb transporter family"/>
    <property type="match status" value="1"/>
</dbReference>
<reference evidence="5 6" key="1">
    <citation type="submission" date="2021-12" db="EMBL/GenBank/DDBJ databases">
        <title>Genome sequencing of bacteria with rrn-lacking chromosome and rrn-plasmid.</title>
        <authorList>
            <person name="Anda M."/>
            <person name="Iwasaki W."/>
        </authorList>
    </citation>
    <scope>NUCLEOTIDE SEQUENCE [LARGE SCALE GENOMIC DNA]</scope>
    <source>
        <strain evidence="5 6">NBRC 15940</strain>
    </source>
</reference>
<gene>
    <name evidence="5" type="ORF">PEDI_00310</name>
</gene>
<accession>A0AAN4VUD0</accession>
<feature type="signal peptide" evidence="3">
    <location>
        <begin position="1"/>
        <end position="22"/>
    </location>
</feature>
<evidence type="ECO:0000256" key="2">
    <source>
        <dbReference type="ARBA" id="ARBA00023136"/>
    </source>
</evidence>
<evidence type="ECO:0000256" key="1">
    <source>
        <dbReference type="ARBA" id="ARBA00004370"/>
    </source>
</evidence>
<protein>
    <recommendedName>
        <fullName evidence="4">Bacterial surface antigen (D15) domain-containing protein</fullName>
    </recommendedName>
</protein>
<dbReference type="InterPro" id="IPR000184">
    <property type="entry name" value="Bac_surfAg_D15"/>
</dbReference>
<dbReference type="GO" id="GO:0019867">
    <property type="term" value="C:outer membrane"/>
    <property type="evidence" value="ECO:0007669"/>
    <property type="project" value="InterPro"/>
</dbReference>
<feature type="domain" description="Bacterial surface antigen (D15)" evidence="4">
    <location>
        <begin position="122"/>
        <end position="384"/>
    </location>
</feature>
<keyword evidence="3" id="KW-0732">Signal</keyword>
<evidence type="ECO:0000313" key="5">
    <source>
        <dbReference type="EMBL" id="GJM59479.1"/>
    </source>
</evidence>
<evidence type="ECO:0000256" key="3">
    <source>
        <dbReference type="SAM" id="SignalP"/>
    </source>
</evidence>
<dbReference type="Proteomes" id="UP001310022">
    <property type="component" value="Unassembled WGS sequence"/>
</dbReference>
<dbReference type="RefSeq" id="WP_338235533.1">
    <property type="nucleotide sequence ID" value="NZ_BQKE01000001.1"/>
</dbReference>
<keyword evidence="2" id="KW-0472">Membrane</keyword>
<dbReference type="EMBL" id="BQKE01000001">
    <property type="protein sequence ID" value="GJM59479.1"/>
    <property type="molecule type" value="Genomic_DNA"/>
</dbReference>
<comment type="subcellular location">
    <subcellularLocation>
        <location evidence="1">Membrane</location>
    </subcellularLocation>
</comment>